<comment type="similarity">
    <text evidence="2 10">Belongs to the ABC-4 integral membrane protein family. FtsX subfamily.</text>
</comment>
<dbReference type="AlphaFoldDB" id="A0A6L5YEP4"/>
<dbReference type="Pfam" id="PF18075">
    <property type="entry name" value="FtsX_ECD"/>
    <property type="match status" value="1"/>
</dbReference>
<dbReference type="EMBL" id="VUNH01000009">
    <property type="protein sequence ID" value="MST56082.1"/>
    <property type="molecule type" value="Genomic_DNA"/>
</dbReference>
<keyword evidence="8 10" id="KW-0472">Membrane</keyword>
<keyword evidence="15" id="KW-1185">Reference proteome</keyword>
<dbReference type="Proteomes" id="UP000473699">
    <property type="component" value="Unassembled WGS sequence"/>
</dbReference>
<evidence type="ECO:0000256" key="6">
    <source>
        <dbReference type="ARBA" id="ARBA00022692"/>
    </source>
</evidence>
<dbReference type="PIRSF" id="PIRSF003097">
    <property type="entry name" value="FtsX"/>
    <property type="match status" value="1"/>
</dbReference>
<keyword evidence="9 10" id="KW-0131">Cell cycle</keyword>
<dbReference type="Gene3D" id="3.30.70.3040">
    <property type="match status" value="1"/>
</dbReference>
<evidence type="ECO:0000256" key="4">
    <source>
        <dbReference type="ARBA" id="ARBA00022475"/>
    </source>
</evidence>
<protein>
    <recommendedName>
        <fullName evidence="3 10">Cell division protein FtsX</fullName>
    </recommendedName>
</protein>
<dbReference type="GO" id="GO:0051301">
    <property type="term" value="P:cell division"/>
    <property type="evidence" value="ECO:0007669"/>
    <property type="project" value="UniProtKB-KW"/>
</dbReference>
<evidence type="ECO:0000256" key="8">
    <source>
        <dbReference type="ARBA" id="ARBA00023136"/>
    </source>
</evidence>
<accession>A0A6L5YEP4</accession>
<dbReference type="PANTHER" id="PTHR47755">
    <property type="entry name" value="CELL DIVISION PROTEIN FTSX"/>
    <property type="match status" value="1"/>
</dbReference>
<dbReference type="InterPro" id="IPR004513">
    <property type="entry name" value="FtsX"/>
</dbReference>
<dbReference type="PANTHER" id="PTHR47755:SF1">
    <property type="entry name" value="CELL DIVISION PROTEIN FTSX"/>
    <property type="match status" value="1"/>
</dbReference>
<evidence type="ECO:0000256" key="1">
    <source>
        <dbReference type="ARBA" id="ARBA00004651"/>
    </source>
</evidence>
<keyword evidence="7 11" id="KW-1133">Transmembrane helix</keyword>
<dbReference type="GO" id="GO:0005886">
    <property type="term" value="C:plasma membrane"/>
    <property type="evidence" value="ECO:0007669"/>
    <property type="project" value="UniProtKB-SubCell"/>
</dbReference>
<keyword evidence="5 10" id="KW-0132">Cell division</keyword>
<evidence type="ECO:0000256" key="10">
    <source>
        <dbReference type="PIRNR" id="PIRNR003097"/>
    </source>
</evidence>
<feature type="domain" description="ABC3 transporter permease C-terminal" evidence="12">
    <location>
        <begin position="169"/>
        <end position="284"/>
    </location>
</feature>
<dbReference type="InterPro" id="IPR003838">
    <property type="entry name" value="ABC3_permease_C"/>
</dbReference>
<feature type="transmembrane region" description="Helical" evidence="11">
    <location>
        <begin position="166"/>
        <end position="190"/>
    </location>
</feature>
<organism evidence="14 15">
    <name type="scientific">Pyramidobacter porci</name>
    <dbReference type="NCBI Taxonomy" id="2605789"/>
    <lineage>
        <taxon>Bacteria</taxon>
        <taxon>Thermotogati</taxon>
        <taxon>Synergistota</taxon>
        <taxon>Synergistia</taxon>
        <taxon>Synergistales</taxon>
        <taxon>Dethiosulfovibrionaceae</taxon>
        <taxon>Pyramidobacter</taxon>
    </lineage>
</organism>
<dbReference type="Pfam" id="PF02687">
    <property type="entry name" value="FtsX"/>
    <property type="match status" value="1"/>
</dbReference>
<reference evidence="14 15" key="1">
    <citation type="submission" date="2019-08" db="EMBL/GenBank/DDBJ databases">
        <title>In-depth cultivation of the pig gut microbiome towards novel bacterial diversity and tailored functional studies.</title>
        <authorList>
            <person name="Wylensek D."/>
            <person name="Hitch T.C.A."/>
            <person name="Clavel T."/>
        </authorList>
    </citation>
    <scope>NUCLEOTIDE SEQUENCE [LARGE SCALE GENOMIC DNA]</scope>
    <source>
        <strain evidence="14 15">SM-530-WT-4B</strain>
    </source>
</reference>
<keyword evidence="4 10" id="KW-1003">Cell membrane</keyword>
<evidence type="ECO:0000256" key="9">
    <source>
        <dbReference type="ARBA" id="ARBA00023306"/>
    </source>
</evidence>
<evidence type="ECO:0000259" key="12">
    <source>
        <dbReference type="Pfam" id="PF02687"/>
    </source>
</evidence>
<evidence type="ECO:0000259" key="13">
    <source>
        <dbReference type="Pfam" id="PF18075"/>
    </source>
</evidence>
<feature type="transmembrane region" description="Helical" evidence="11">
    <location>
        <begin position="210"/>
        <end position="233"/>
    </location>
</feature>
<evidence type="ECO:0000256" key="11">
    <source>
        <dbReference type="SAM" id="Phobius"/>
    </source>
</evidence>
<feature type="transmembrane region" description="Helical" evidence="11">
    <location>
        <begin position="261"/>
        <end position="287"/>
    </location>
</feature>
<comment type="subcellular location">
    <subcellularLocation>
        <location evidence="1">Cell membrane</location>
        <topology evidence="1">Multi-pass membrane protein</topology>
    </subcellularLocation>
</comment>
<evidence type="ECO:0000256" key="3">
    <source>
        <dbReference type="ARBA" id="ARBA00021907"/>
    </source>
</evidence>
<evidence type="ECO:0000313" key="15">
    <source>
        <dbReference type="Proteomes" id="UP000473699"/>
    </source>
</evidence>
<feature type="domain" description="FtsX extracellular" evidence="13">
    <location>
        <begin position="64"/>
        <end position="145"/>
    </location>
</feature>
<evidence type="ECO:0000313" key="14">
    <source>
        <dbReference type="EMBL" id="MST56082.1"/>
    </source>
</evidence>
<dbReference type="RefSeq" id="WP_326830914.1">
    <property type="nucleotide sequence ID" value="NZ_VUNH01000009.1"/>
</dbReference>
<evidence type="ECO:0000256" key="2">
    <source>
        <dbReference type="ARBA" id="ARBA00007379"/>
    </source>
</evidence>
<dbReference type="InterPro" id="IPR040690">
    <property type="entry name" value="FtsX_ECD"/>
</dbReference>
<evidence type="ECO:0000256" key="5">
    <source>
        <dbReference type="ARBA" id="ARBA00022618"/>
    </source>
</evidence>
<name>A0A6L5YEP4_9BACT</name>
<comment type="caution">
    <text evidence="14">The sequence shown here is derived from an EMBL/GenBank/DDBJ whole genome shotgun (WGS) entry which is preliminary data.</text>
</comment>
<evidence type="ECO:0000256" key="7">
    <source>
        <dbReference type="ARBA" id="ARBA00022989"/>
    </source>
</evidence>
<gene>
    <name evidence="14" type="ORF">FYJ74_08565</name>
</gene>
<keyword evidence="6 11" id="KW-0812">Transmembrane</keyword>
<sequence>MGTYRYVVRDTLRLFFRHWGLSLLTLVTAASVFFLVGASSLLALNIRKIAVNIQSDLVIQAYASSEEAVHHIIDALKDNRDIAELKYISPQEGLDRLRAKMGAQSKAVTLLGDNPLPWTIEIKVRQALLVTSIVKQLSGMSEIDDLMYSGALAERLVKLSSLISKIALTVLVIAMLVSGLVFYNTIRISIYSRRQEISVMLLVGSTRSYVASPFVLNGMLLGLLGAVAAVILLHYGQLHVMGTIDAVLPFLRQQLQWREIVLLDQVLLCAGVTMGWLCSFVAVRHYIKNAAAPL</sequence>
<feature type="transmembrane region" description="Helical" evidence="11">
    <location>
        <begin position="20"/>
        <end position="44"/>
    </location>
</feature>
<proteinExistence type="inferred from homology"/>